<dbReference type="EMBL" id="CALBWS010000001">
    <property type="protein sequence ID" value="CAH2713059.1"/>
    <property type="molecule type" value="Genomic_DNA"/>
</dbReference>
<accession>A0ABM9ELN8</accession>
<dbReference type="Proteomes" id="UP000838308">
    <property type="component" value="Unassembled WGS sequence"/>
</dbReference>
<sequence length="139" mass="15833">MQKMVWSMIASLILLAACQNSEPKKNEVKQTPEKLKQTVEQKTDSTFPYPNLLAENAQSYSLLVIGEEDDKTPIEKDQKIIKNVKNILSLPTKEMAQKVYPKLSVKSKSAYILFDNNGVVYQSKNLNELTRFLQENPAK</sequence>
<evidence type="ECO:0008006" key="4">
    <source>
        <dbReference type="Google" id="ProtNLM"/>
    </source>
</evidence>
<evidence type="ECO:0000256" key="1">
    <source>
        <dbReference type="SAM" id="MobiDB-lite"/>
    </source>
</evidence>
<reference evidence="2" key="1">
    <citation type="submission" date="2022-04" db="EMBL/GenBank/DDBJ databases">
        <authorList>
            <person name="Criscuolo A."/>
        </authorList>
    </citation>
    <scope>NUCLEOTIDE SEQUENCE</scope>
    <source>
        <strain evidence="2">CIP111895</strain>
    </source>
</reference>
<organism evidence="2 3">
    <name type="scientific">Neobacillus rhizosphaerae</name>
    <dbReference type="NCBI Taxonomy" id="2880965"/>
    <lineage>
        <taxon>Bacteria</taxon>
        <taxon>Bacillati</taxon>
        <taxon>Bacillota</taxon>
        <taxon>Bacilli</taxon>
        <taxon>Bacillales</taxon>
        <taxon>Bacillaceae</taxon>
        <taxon>Neobacillus</taxon>
    </lineage>
</organism>
<gene>
    <name evidence="2" type="ORF">BACCIP111895_00192</name>
</gene>
<name>A0ABM9ELN8_9BACI</name>
<feature type="region of interest" description="Disordered" evidence="1">
    <location>
        <begin position="23"/>
        <end position="43"/>
    </location>
</feature>
<proteinExistence type="predicted"/>
<protein>
    <recommendedName>
        <fullName evidence="4">Lipoprotein</fullName>
    </recommendedName>
</protein>
<evidence type="ECO:0000313" key="2">
    <source>
        <dbReference type="EMBL" id="CAH2713059.1"/>
    </source>
</evidence>
<evidence type="ECO:0000313" key="3">
    <source>
        <dbReference type="Proteomes" id="UP000838308"/>
    </source>
</evidence>
<comment type="caution">
    <text evidence="2">The sequence shown here is derived from an EMBL/GenBank/DDBJ whole genome shotgun (WGS) entry which is preliminary data.</text>
</comment>
<dbReference type="RefSeq" id="WP_248733412.1">
    <property type="nucleotide sequence ID" value="NZ_CALBWS010000001.1"/>
</dbReference>
<dbReference type="PROSITE" id="PS51257">
    <property type="entry name" value="PROKAR_LIPOPROTEIN"/>
    <property type="match status" value="1"/>
</dbReference>
<keyword evidence="3" id="KW-1185">Reference proteome</keyword>